<keyword evidence="2" id="KW-0812">Transmembrane</keyword>
<evidence type="ECO:0000256" key="1">
    <source>
        <dbReference type="ARBA" id="ARBA00022481"/>
    </source>
</evidence>
<keyword evidence="2" id="KW-0472">Membrane</keyword>
<evidence type="ECO:0000313" key="4">
    <source>
        <dbReference type="Proteomes" id="UP000525652"/>
    </source>
</evidence>
<organism evidence="3 4">
    <name type="scientific">Puniceicoccus vermicola</name>
    <dbReference type="NCBI Taxonomy" id="388746"/>
    <lineage>
        <taxon>Bacteria</taxon>
        <taxon>Pseudomonadati</taxon>
        <taxon>Verrucomicrobiota</taxon>
        <taxon>Opitutia</taxon>
        <taxon>Puniceicoccales</taxon>
        <taxon>Puniceicoccaceae</taxon>
        <taxon>Puniceicoccus</taxon>
    </lineage>
</organism>
<dbReference type="SUPFAM" id="SSF54523">
    <property type="entry name" value="Pili subunits"/>
    <property type="match status" value="1"/>
</dbReference>
<name>A0A7X1B0I0_9BACT</name>
<dbReference type="Pfam" id="PF07963">
    <property type="entry name" value="N_methyl"/>
    <property type="match status" value="1"/>
</dbReference>
<dbReference type="NCBIfam" id="TIGR02532">
    <property type="entry name" value="IV_pilin_GFxxxE"/>
    <property type="match status" value="1"/>
</dbReference>
<dbReference type="PANTHER" id="PTHR30093">
    <property type="entry name" value="GENERAL SECRETION PATHWAY PROTEIN G"/>
    <property type="match status" value="1"/>
</dbReference>
<dbReference type="GO" id="GO:0015628">
    <property type="term" value="P:protein secretion by the type II secretion system"/>
    <property type="evidence" value="ECO:0007669"/>
    <property type="project" value="InterPro"/>
</dbReference>
<gene>
    <name evidence="3" type="ORF">H5P30_16500</name>
</gene>
<reference evidence="3 4" key="1">
    <citation type="submission" date="2020-07" db="EMBL/GenBank/DDBJ databases">
        <authorList>
            <person name="Feng X."/>
        </authorList>
    </citation>
    <scope>NUCLEOTIDE SEQUENCE [LARGE SCALE GENOMIC DNA]</scope>
    <source>
        <strain evidence="3 4">JCM14086</strain>
    </source>
</reference>
<sequence length="244" mass="27288">MNRSPRPWVKVCPIPRIFPLRSSLSRDGFTLIELLAVIAILGVLTSILIPAIGSIRSGAKSSQCRSNLRQIHGGVILYATENEGWLPPNEDDRGHGAWWKQIYPAYIDGPGVFLCPADETEGISDENADLAWNGKLSYGAMGNDDPYAKQGVMDKKLSMFSEPSISVMLVDAHREGRQLAKSWFYNWPRYSPDIVPAHGDKVNLAFVDGHVEDLSVEEIEQRFDEDRIRISYGGMPSRTEKLTR</sequence>
<accession>A0A7X1B0I0</accession>
<protein>
    <submittedName>
        <fullName evidence="3">Prepilin-type N-terminal cleavage/methylation domain-containing protein</fullName>
    </submittedName>
</protein>
<comment type="caution">
    <text evidence="3">The sequence shown here is derived from an EMBL/GenBank/DDBJ whole genome shotgun (WGS) entry which is preliminary data.</text>
</comment>
<dbReference type="EMBL" id="JACHVA010000126">
    <property type="protein sequence ID" value="MBC2603385.1"/>
    <property type="molecule type" value="Genomic_DNA"/>
</dbReference>
<dbReference type="InterPro" id="IPR012902">
    <property type="entry name" value="N_methyl_site"/>
</dbReference>
<evidence type="ECO:0000313" key="3">
    <source>
        <dbReference type="EMBL" id="MBC2603385.1"/>
    </source>
</evidence>
<dbReference type="InterPro" id="IPR045584">
    <property type="entry name" value="Pilin-like"/>
</dbReference>
<keyword evidence="2" id="KW-1133">Transmembrane helix</keyword>
<proteinExistence type="predicted"/>
<dbReference type="PRINTS" id="PR00813">
    <property type="entry name" value="BCTERIALGSPG"/>
</dbReference>
<keyword evidence="1" id="KW-0488">Methylation</keyword>
<dbReference type="GO" id="GO:0015627">
    <property type="term" value="C:type II protein secretion system complex"/>
    <property type="evidence" value="ECO:0007669"/>
    <property type="project" value="InterPro"/>
</dbReference>
<dbReference type="Proteomes" id="UP000525652">
    <property type="component" value="Unassembled WGS sequence"/>
</dbReference>
<dbReference type="PANTHER" id="PTHR30093:SF2">
    <property type="entry name" value="TYPE II SECRETION SYSTEM PROTEIN H"/>
    <property type="match status" value="1"/>
</dbReference>
<dbReference type="AlphaFoldDB" id="A0A7X1B0I0"/>
<dbReference type="Gene3D" id="3.30.700.10">
    <property type="entry name" value="Glycoprotein, Type 4 Pilin"/>
    <property type="match status" value="1"/>
</dbReference>
<dbReference type="InterPro" id="IPR000983">
    <property type="entry name" value="Bac_GSPG_pilin"/>
</dbReference>
<keyword evidence="4" id="KW-1185">Reference proteome</keyword>
<dbReference type="RefSeq" id="WP_185694015.1">
    <property type="nucleotide sequence ID" value="NZ_JBEPNX010000001.1"/>
</dbReference>
<feature type="transmembrane region" description="Helical" evidence="2">
    <location>
        <begin position="29"/>
        <end position="52"/>
    </location>
</feature>
<evidence type="ECO:0000256" key="2">
    <source>
        <dbReference type="SAM" id="Phobius"/>
    </source>
</evidence>